<feature type="domain" description="PepSY" evidence="2">
    <location>
        <begin position="47"/>
        <end position="102"/>
    </location>
</feature>
<accession>A0A9W5X562</accession>
<feature type="region of interest" description="Disordered" evidence="1">
    <location>
        <begin position="30"/>
        <end position="68"/>
    </location>
</feature>
<evidence type="ECO:0000313" key="3">
    <source>
        <dbReference type="EMBL" id="GGB40993.1"/>
    </source>
</evidence>
<dbReference type="InterPro" id="IPR025711">
    <property type="entry name" value="PepSY"/>
</dbReference>
<dbReference type="Proteomes" id="UP000621492">
    <property type="component" value="Unassembled WGS sequence"/>
</dbReference>
<protein>
    <recommendedName>
        <fullName evidence="2">PepSY domain-containing protein</fullName>
    </recommendedName>
</protein>
<organism evidence="3 4">
    <name type="scientific">Lentibacillus populi</name>
    <dbReference type="NCBI Taxonomy" id="1827502"/>
    <lineage>
        <taxon>Bacteria</taxon>
        <taxon>Bacillati</taxon>
        <taxon>Bacillota</taxon>
        <taxon>Bacilli</taxon>
        <taxon>Bacillales</taxon>
        <taxon>Bacillaceae</taxon>
        <taxon>Lentibacillus</taxon>
    </lineage>
</organism>
<reference evidence="3" key="2">
    <citation type="submission" date="2020-09" db="EMBL/GenBank/DDBJ databases">
        <authorList>
            <person name="Sun Q."/>
            <person name="Zhou Y."/>
        </authorList>
    </citation>
    <scope>NUCLEOTIDE SEQUENCE</scope>
    <source>
        <strain evidence="3">CGMCC 1.15454</strain>
    </source>
</reference>
<feature type="region of interest" description="Disordered" evidence="1">
    <location>
        <begin position="95"/>
        <end position="141"/>
    </location>
</feature>
<dbReference type="Pfam" id="PF03413">
    <property type="entry name" value="PepSY"/>
    <property type="match status" value="1"/>
</dbReference>
<dbReference type="Gene3D" id="3.10.450.40">
    <property type="match status" value="1"/>
</dbReference>
<dbReference type="EMBL" id="BMJD01000011">
    <property type="protein sequence ID" value="GGB40993.1"/>
    <property type="molecule type" value="Genomic_DNA"/>
</dbReference>
<comment type="caution">
    <text evidence="3">The sequence shown here is derived from an EMBL/GenBank/DDBJ whole genome shotgun (WGS) entry which is preliminary data.</text>
</comment>
<feature type="compositionally biased region" description="Acidic residues" evidence="1">
    <location>
        <begin position="108"/>
        <end position="141"/>
    </location>
</feature>
<dbReference type="RefSeq" id="WP_188724975.1">
    <property type="nucleotide sequence ID" value="NZ_BMJD01000011.1"/>
</dbReference>
<evidence type="ECO:0000256" key="1">
    <source>
        <dbReference type="SAM" id="MobiDB-lite"/>
    </source>
</evidence>
<dbReference type="AlphaFoldDB" id="A0A9W5X562"/>
<proteinExistence type="predicted"/>
<reference evidence="3" key="1">
    <citation type="journal article" date="2014" name="Int. J. Syst. Evol. Microbiol.">
        <title>Complete genome sequence of Corynebacterium casei LMG S-19264T (=DSM 44701T), isolated from a smear-ripened cheese.</title>
        <authorList>
            <consortium name="US DOE Joint Genome Institute (JGI-PGF)"/>
            <person name="Walter F."/>
            <person name="Albersmeier A."/>
            <person name="Kalinowski J."/>
            <person name="Ruckert C."/>
        </authorList>
    </citation>
    <scope>NUCLEOTIDE SEQUENCE</scope>
    <source>
        <strain evidence="3">CGMCC 1.15454</strain>
    </source>
</reference>
<keyword evidence="4" id="KW-1185">Reference proteome</keyword>
<name>A0A9W5X562_9BACI</name>
<evidence type="ECO:0000259" key="2">
    <source>
        <dbReference type="Pfam" id="PF03413"/>
    </source>
</evidence>
<evidence type="ECO:0000313" key="4">
    <source>
        <dbReference type="Proteomes" id="UP000621492"/>
    </source>
</evidence>
<feature type="compositionally biased region" description="Basic and acidic residues" evidence="1">
    <location>
        <begin position="34"/>
        <end position="61"/>
    </location>
</feature>
<sequence>MKNWRKKYVIPTIAVAMIGTTATGVTVLADSDDRDDHHERTQETNVTKEESKQIALEKEPGTVEENELESEFGSLFYEVEVNGEDGNEHEILINARSGEVLDPGSDSRDDDGDDDKYDDDDKDDDNDDDNDDDRDDDRDDD</sequence>
<gene>
    <name evidence="3" type="ORF">GCM10011409_18130</name>
</gene>